<name>A0A173MPC7_9BACT</name>
<dbReference type="STRING" id="477680.SAMN05421788_101971"/>
<sequence length="327" mass="37001">MENGSILIYQSSDGQTAIDVTLENDTLWLTQKQIAELFGTQRPAITKHLNNLFKTNEIEENSVRSILEHTATDGKKYETKYYNLDAVLSVGYRVNSKNATRFRIWTNKVLKEYLVKGYSLNEKRLQETAQQFNALQQTVRLLSNVLEPNALSSDEASGLIKVLTDYTYALDVLDKYDHRSLTVEATHKQSSFIATYDEAMKAIHSLKDKFGGSSLFGNEKDESFKSSIATIYQSFAGVDLYPSIEEKAAHLLYFVVKNHSFSDGNKRIAAFLFVWFLEKNGLLYRNDGTKRIADNALVALTLMIAESKPDEKDIMAQVVVNLINGYN</sequence>
<feature type="domain" description="Bro-N" evidence="2">
    <location>
        <begin position="1"/>
        <end position="117"/>
    </location>
</feature>
<dbReference type="Pfam" id="PF13310">
    <property type="entry name" value="Virulence_RhuM"/>
    <property type="match status" value="1"/>
</dbReference>
<dbReference type="InterPro" id="IPR053737">
    <property type="entry name" value="Type_II_TA_Toxin"/>
</dbReference>
<dbReference type="Proteomes" id="UP000186917">
    <property type="component" value="Unassembled WGS sequence"/>
</dbReference>
<evidence type="ECO:0000313" key="3">
    <source>
        <dbReference type="EMBL" id="SIS74832.1"/>
    </source>
</evidence>
<dbReference type="Pfam" id="PF02661">
    <property type="entry name" value="Fic"/>
    <property type="match status" value="1"/>
</dbReference>
<dbReference type="EMBL" id="FTOR01000001">
    <property type="protein sequence ID" value="SIS74832.1"/>
    <property type="molecule type" value="Genomic_DNA"/>
</dbReference>
<evidence type="ECO:0000313" key="4">
    <source>
        <dbReference type="Proteomes" id="UP000186917"/>
    </source>
</evidence>
<dbReference type="PANTHER" id="PTHR35810">
    <property type="entry name" value="CYTOPLASMIC PROTEIN-RELATED"/>
    <property type="match status" value="1"/>
</dbReference>
<dbReference type="KEGG" id="fln:FLA_5584"/>
<dbReference type="RefSeq" id="WP_076376183.1">
    <property type="nucleotide sequence ID" value="NZ_AP017422.1"/>
</dbReference>
<evidence type="ECO:0000259" key="1">
    <source>
        <dbReference type="PROSITE" id="PS51459"/>
    </source>
</evidence>
<dbReference type="OrthoDB" id="9802752at2"/>
<gene>
    <name evidence="3" type="ORF">SAMN05421788_101971</name>
</gene>
<accession>A0A173MPC7</accession>
<dbReference type="AlphaFoldDB" id="A0A173MPC7"/>
<dbReference type="InterPro" id="IPR036597">
    <property type="entry name" value="Fido-like_dom_sf"/>
</dbReference>
<organism evidence="3 4">
    <name type="scientific">Filimonas lacunae</name>
    <dbReference type="NCBI Taxonomy" id="477680"/>
    <lineage>
        <taxon>Bacteria</taxon>
        <taxon>Pseudomonadati</taxon>
        <taxon>Bacteroidota</taxon>
        <taxon>Chitinophagia</taxon>
        <taxon>Chitinophagales</taxon>
        <taxon>Chitinophagaceae</taxon>
        <taxon>Filimonas</taxon>
    </lineage>
</organism>
<dbReference type="InterPro" id="IPR003812">
    <property type="entry name" value="Fido"/>
</dbReference>
<dbReference type="PANTHER" id="PTHR35810:SF1">
    <property type="entry name" value="CYTOPLASMIC PROTEIN"/>
    <property type="match status" value="1"/>
</dbReference>
<dbReference type="SUPFAM" id="SSF140931">
    <property type="entry name" value="Fic-like"/>
    <property type="match status" value="1"/>
</dbReference>
<dbReference type="InterPro" id="IPR003497">
    <property type="entry name" value="BRO_N_domain"/>
</dbReference>
<feature type="domain" description="Fido" evidence="1">
    <location>
        <begin position="195"/>
        <end position="320"/>
    </location>
</feature>
<dbReference type="PROSITE" id="PS51750">
    <property type="entry name" value="BRO_N"/>
    <property type="match status" value="1"/>
</dbReference>
<evidence type="ECO:0000259" key="2">
    <source>
        <dbReference type="PROSITE" id="PS51750"/>
    </source>
</evidence>
<reference evidence="4" key="1">
    <citation type="submission" date="2017-01" db="EMBL/GenBank/DDBJ databases">
        <authorList>
            <person name="Varghese N."/>
            <person name="Submissions S."/>
        </authorList>
    </citation>
    <scope>NUCLEOTIDE SEQUENCE [LARGE SCALE GENOMIC DNA]</scope>
    <source>
        <strain evidence="4">DSM 21054</strain>
    </source>
</reference>
<proteinExistence type="predicted"/>
<keyword evidence="4" id="KW-1185">Reference proteome</keyword>
<protein>
    <submittedName>
        <fullName evidence="3">Fic/DOC family protein</fullName>
    </submittedName>
</protein>
<dbReference type="PROSITE" id="PS51459">
    <property type="entry name" value="FIDO"/>
    <property type="match status" value="1"/>
</dbReference>
<dbReference type="Gene3D" id="1.20.120.1870">
    <property type="entry name" value="Fic/DOC protein, Fido domain"/>
    <property type="match status" value="1"/>
</dbReference>
<dbReference type="InterPro" id="IPR011204">
    <property type="entry name" value="Virulence_RhuM-like"/>
</dbReference>